<dbReference type="RefSeq" id="WP_137683192.1">
    <property type="nucleotide sequence ID" value="NZ_BIXZ01000002.1"/>
</dbReference>
<dbReference type="InterPro" id="IPR003675">
    <property type="entry name" value="Rce1/LyrA-like_dom"/>
</dbReference>
<feature type="transmembrane region" description="Helical" evidence="1">
    <location>
        <begin position="65"/>
        <end position="83"/>
    </location>
</feature>
<dbReference type="Proteomes" id="UP000304382">
    <property type="component" value="Unassembled WGS sequence"/>
</dbReference>
<feature type="transmembrane region" description="Helical" evidence="1">
    <location>
        <begin position="215"/>
        <end position="235"/>
    </location>
</feature>
<name>A0A4C2EGD3_9EURY</name>
<dbReference type="PANTHER" id="PTHR39430:SF1">
    <property type="entry name" value="PROTEASE"/>
    <property type="match status" value="1"/>
</dbReference>
<keyword evidence="1" id="KW-1133">Transmembrane helix</keyword>
<gene>
    <name evidence="3" type="ORF">Harman_14830</name>
</gene>
<evidence type="ECO:0000256" key="1">
    <source>
        <dbReference type="SAM" id="Phobius"/>
    </source>
</evidence>
<organism evidence="3 4">
    <name type="scientific">Haloarcula mannanilytica</name>
    <dbReference type="NCBI Taxonomy" id="2509225"/>
    <lineage>
        <taxon>Archaea</taxon>
        <taxon>Methanobacteriati</taxon>
        <taxon>Methanobacteriota</taxon>
        <taxon>Stenosarchaea group</taxon>
        <taxon>Halobacteria</taxon>
        <taxon>Halobacteriales</taxon>
        <taxon>Haloarculaceae</taxon>
        <taxon>Haloarcula</taxon>
    </lineage>
</organism>
<dbReference type="Pfam" id="PF02517">
    <property type="entry name" value="Rce1-like"/>
    <property type="match status" value="1"/>
</dbReference>
<keyword evidence="1" id="KW-0812">Transmembrane</keyword>
<dbReference type="GO" id="GO:0080120">
    <property type="term" value="P:CAAX-box protein maturation"/>
    <property type="evidence" value="ECO:0007669"/>
    <property type="project" value="UniProtKB-ARBA"/>
</dbReference>
<evidence type="ECO:0000313" key="4">
    <source>
        <dbReference type="Proteomes" id="UP000304382"/>
    </source>
</evidence>
<feature type="domain" description="CAAX prenyl protease 2/Lysostaphin resistance protein A-like" evidence="2">
    <location>
        <begin position="151"/>
        <end position="250"/>
    </location>
</feature>
<sequence>MVRSDFIMEVRRYIINPTERRLRAPWRVTVWLFLTGFGLIVTAGLVGLVGGLANLSGPTFVVGRQISVFAAGTAIAVGIGYLLDRRTLADYGLGLDRQWWRDAAFGLGLGIGLPTLVLLVELAVGFVEVSVALATVDSGLLPLTAFGPPVAVLILGAFFLVQATAEEVLVRGYLLTNAAEGLVSWIGKRRAIIAATALTGALFGVLHWTNPSASLLSVTNITLYGLLLGACYILTGRLGVATGFHVAWNYTLALLDFPVSGLRMGVSLLSTDATGPTLLTGGEFGPEGGLIALPLLGVGGAALYWWVRREYGAVELLDDIATPDLRIRTRSDTANQDG</sequence>
<keyword evidence="4" id="KW-1185">Reference proteome</keyword>
<accession>A0A4C2EGD3</accession>
<dbReference type="OrthoDB" id="331240at2157"/>
<dbReference type="AlphaFoldDB" id="A0A4C2EGD3"/>
<evidence type="ECO:0000313" key="3">
    <source>
        <dbReference type="EMBL" id="GCF13548.1"/>
    </source>
</evidence>
<feature type="transmembrane region" description="Helical" evidence="1">
    <location>
        <begin position="289"/>
        <end position="307"/>
    </location>
</feature>
<feature type="transmembrane region" description="Helical" evidence="1">
    <location>
        <begin position="104"/>
        <end position="127"/>
    </location>
</feature>
<evidence type="ECO:0000259" key="2">
    <source>
        <dbReference type="Pfam" id="PF02517"/>
    </source>
</evidence>
<protein>
    <recommendedName>
        <fullName evidence="2">CAAX prenyl protease 2/Lysostaphin resistance protein A-like domain-containing protein</fullName>
    </recommendedName>
</protein>
<dbReference type="EMBL" id="BIXZ01000002">
    <property type="protein sequence ID" value="GCF13548.1"/>
    <property type="molecule type" value="Genomic_DNA"/>
</dbReference>
<dbReference type="PANTHER" id="PTHR39430">
    <property type="entry name" value="MEMBRANE-ASSOCIATED PROTEASE-RELATED"/>
    <property type="match status" value="1"/>
</dbReference>
<reference evidence="3 4" key="1">
    <citation type="submission" date="2019-02" db="EMBL/GenBank/DDBJ databases">
        <title>Haloarcula mannanilyticum sp. nov., a mannan degrading haloarchaeon isolated from commercial salt.</title>
        <authorList>
            <person name="Enomoto S."/>
            <person name="Shimane Y."/>
            <person name="Kamekura M."/>
            <person name="Ito T."/>
            <person name="Moriya O."/>
            <person name="Ihara K."/>
            <person name="Takahashi-Ando N."/>
            <person name="Fukushima Y."/>
            <person name="Yoshida Y."/>
            <person name="Usama R."/>
            <person name="Takai K."/>
            <person name="Minegishi H."/>
        </authorList>
    </citation>
    <scope>NUCLEOTIDE SEQUENCE [LARGE SCALE GENOMIC DNA]</scope>
    <source>
        <strain evidence="3 4">MD130-1</strain>
    </source>
</reference>
<dbReference type="GO" id="GO:0004175">
    <property type="term" value="F:endopeptidase activity"/>
    <property type="evidence" value="ECO:0007669"/>
    <property type="project" value="UniProtKB-ARBA"/>
</dbReference>
<feature type="transmembrane region" description="Helical" evidence="1">
    <location>
        <begin position="247"/>
        <end position="269"/>
    </location>
</feature>
<feature type="transmembrane region" description="Helical" evidence="1">
    <location>
        <begin position="30"/>
        <end position="53"/>
    </location>
</feature>
<proteinExistence type="predicted"/>
<feature type="transmembrane region" description="Helical" evidence="1">
    <location>
        <begin position="139"/>
        <end position="161"/>
    </location>
</feature>
<feature type="transmembrane region" description="Helical" evidence="1">
    <location>
        <begin position="191"/>
        <end position="209"/>
    </location>
</feature>
<comment type="caution">
    <text evidence="3">The sequence shown here is derived from an EMBL/GenBank/DDBJ whole genome shotgun (WGS) entry which is preliminary data.</text>
</comment>
<keyword evidence="1" id="KW-0472">Membrane</keyword>